<protein>
    <submittedName>
        <fullName evidence="3">Uncharacterized protein</fullName>
    </submittedName>
</protein>
<dbReference type="EMBL" id="JAAALK010000288">
    <property type="protein sequence ID" value="KAG8054125.1"/>
    <property type="molecule type" value="Genomic_DNA"/>
</dbReference>
<name>A0A8J5R8W9_ZIZPA</name>
<evidence type="ECO:0000256" key="1">
    <source>
        <dbReference type="SAM" id="MobiDB-lite"/>
    </source>
</evidence>
<dbReference type="AlphaFoldDB" id="A0A8J5R8W9"/>
<dbReference type="Proteomes" id="UP000729402">
    <property type="component" value="Unassembled WGS sequence"/>
</dbReference>
<reference evidence="3" key="2">
    <citation type="submission" date="2021-02" db="EMBL/GenBank/DDBJ databases">
        <authorList>
            <person name="Kimball J.A."/>
            <person name="Haas M.W."/>
            <person name="Macchietto M."/>
            <person name="Kono T."/>
            <person name="Duquette J."/>
            <person name="Shao M."/>
        </authorList>
    </citation>
    <scope>NUCLEOTIDE SEQUENCE</scope>
    <source>
        <tissue evidence="3">Fresh leaf tissue</tissue>
    </source>
</reference>
<evidence type="ECO:0000313" key="4">
    <source>
        <dbReference type="Proteomes" id="UP000729402"/>
    </source>
</evidence>
<evidence type="ECO:0000313" key="2">
    <source>
        <dbReference type="EMBL" id="KAG8054119.1"/>
    </source>
</evidence>
<keyword evidence="4" id="KW-1185">Reference proteome</keyword>
<organism evidence="3 4">
    <name type="scientific">Zizania palustris</name>
    <name type="common">Northern wild rice</name>
    <dbReference type="NCBI Taxonomy" id="103762"/>
    <lineage>
        <taxon>Eukaryota</taxon>
        <taxon>Viridiplantae</taxon>
        <taxon>Streptophyta</taxon>
        <taxon>Embryophyta</taxon>
        <taxon>Tracheophyta</taxon>
        <taxon>Spermatophyta</taxon>
        <taxon>Magnoliopsida</taxon>
        <taxon>Liliopsida</taxon>
        <taxon>Poales</taxon>
        <taxon>Poaceae</taxon>
        <taxon>BOP clade</taxon>
        <taxon>Oryzoideae</taxon>
        <taxon>Oryzeae</taxon>
        <taxon>Zizaniinae</taxon>
        <taxon>Zizania</taxon>
    </lineage>
</organism>
<feature type="compositionally biased region" description="Low complexity" evidence="1">
    <location>
        <begin position="54"/>
        <end position="65"/>
    </location>
</feature>
<accession>A0A8J5R8W9</accession>
<comment type="caution">
    <text evidence="3">The sequence shown here is derived from an EMBL/GenBank/DDBJ whole genome shotgun (WGS) entry which is preliminary data.</text>
</comment>
<gene>
    <name evidence="2" type="ORF">GUJ93_ZPchr0001g31617</name>
    <name evidence="3" type="ORF">GUJ93_ZPchr0001g33021</name>
</gene>
<sequence>MSPLSSNCVYVPELKGGASQFSRTFLAPGTLCTSSPSTEGSGLVMSPMSAMAQSASASTNTAPSPVQSTIIFPSPLTDRRPASG</sequence>
<proteinExistence type="predicted"/>
<evidence type="ECO:0000313" key="3">
    <source>
        <dbReference type="EMBL" id="KAG8054125.1"/>
    </source>
</evidence>
<dbReference type="EMBL" id="JAAALK010000288">
    <property type="protein sequence ID" value="KAG8054119.1"/>
    <property type="molecule type" value="Genomic_DNA"/>
</dbReference>
<feature type="region of interest" description="Disordered" evidence="1">
    <location>
        <begin position="54"/>
        <end position="84"/>
    </location>
</feature>
<reference evidence="3" key="1">
    <citation type="journal article" date="2021" name="bioRxiv">
        <title>Whole Genome Assembly and Annotation of Northern Wild Rice, Zizania palustris L., Supports a Whole Genome Duplication in the Zizania Genus.</title>
        <authorList>
            <person name="Haas M."/>
            <person name="Kono T."/>
            <person name="Macchietto M."/>
            <person name="Millas R."/>
            <person name="McGilp L."/>
            <person name="Shao M."/>
            <person name="Duquette J."/>
            <person name="Hirsch C.N."/>
            <person name="Kimball J."/>
        </authorList>
    </citation>
    <scope>NUCLEOTIDE SEQUENCE</scope>
    <source>
        <tissue evidence="3">Fresh leaf tissue</tissue>
    </source>
</reference>